<feature type="domain" description="Murine leukemia virus integrase C-terminal" evidence="7">
    <location>
        <begin position="82"/>
        <end position="136"/>
    </location>
</feature>
<evidence type="ECO:0000259" key="7">
    <source>
        <dbReference type="Pfam" id="PF18697"/>
    </source>
</evidence>
<keyword evidence="9" id="KW-1185">Reference proteome</keyword>
<keyword evidence="1" id="KW-0808">Transferase</keyword>
<evidence type="ECO:0000256" key="3">
    <source>
        <dbReference type="ARBA" id="ARBA00022722"/>
    </source>
</evidence>
<protein>
    <recommendedName>
        <fullName evidence="7">Murine leukemia virus integrase C-terminal domain-containing protein</fullName>
    </recommendedName>
</protein>
<evidence type="ECO:0000256" key="5">
    <source>
        <dbReference type="ARBA" id="ARBA00022801"/>
    </source>
</evidence>
<reference evidence="8" key="1">
    <citation type="submission" date="2024-01" db="EMBL/GenBank/DDBJ databases">
        <title>GRCr8: a new rat reference genome assembly contstructed from accurate long reads and long range scaffolding.</title>
        <authorList>
            <person name="Doris P.A."/>
            <person name="Kalbfleisch T."/>
            <person name="Li K."/>
            <person name="Howe K."/>
            <person name="Wood J."/>
        </authorList>
    </citation>
    <scope>NUCLEOTIDE SEQUENCE [LARGE SCALE GENOMIC DNA]</scope>
    <source>
        <strain evidence="8">Brown Norway</strain>
    </source>
</reference>
<keyword evidence="3" id="KW-0540">Nuclease</keyword>
<dbReference type="GeneTree" id="ENSGT00940000164768"/>
<reference evidence="8" key="3">
    <citation type="submission" date="2025-09" db="UniProtKB">
        <authorList>
            <consortium name="Ensembl"/>
        </authorList>
    </citation>
    <scope>IDENTIFICATION</scope>
    <source>
        <strain evidence="8">Brown Norway</strain>
    </source>
</reference>
<evidence type="ECO:0000256" key="1">
    <source>
        <dbReference type="ARBA" id="ARBA00022679"/>
    </source>
</evidence>
<sequence length="168" mass="19021">GRDQALREVTESCRACAQVNPGKAKIGQGVRPRGHRPGTHWEIDFTEIKPAHLQALQIVQRDIWKPLAAAYQDRLEQPTVPHPFQIGDTVWVRRHQTKNLEPRWKGPYTVLLTTPTALKVDGIAAWIHASHAKAARPEETADHNIAPQTWKAQRTQNPLKLRFSHCCS</sequence>
<evidence type="ECO:0000256" key="6">
    <source>
        <dbReference type="ARBA" id="ARBA00022918"/>
    </source>
</evidence>
<name>A0ABK0LMQ7_RAT</name>
<reference evidence="8" key="2">
    <citation type="submission" date="2025-08" db="UniProtKB">
        <authorList>
            <consortium name="Ensembl"/>
        </authorList>
    </citation>
    <scope>IDENTIFICATION</scope>
    <source>
        <strain evidence="8">Brown Norway</strain>
    </source>
</reference>
<dbReference type="PANTHER" id="PTHR41694:SF5">
    <property type="entry name" value="RIBONUCLEASE H"/>
    <property type="match status" value="1"/>
</dbReference>
<evidence type="ECO:0000313" key="9">
    <source>
        <dbReference type="Proteomes" id="UP000002494"/>
    </source>
</evidence>
<keyword evidence="6" id="KW-0695">RNA-directed DNA polymerase</keyword>
<dbReference type="InterPro" id="IPR040643">
    <property type="entry name" value="MLVIN_C"/>
</dbReference>
<proteinExistence type="predicted"/>
<keyword evidence="4" id="KW-0255">Endonuclease</keyword>
<keyword evidence="5" id="KW-0378">Hydrolase</keyword>
<dbReference type="Ensembl" id="ENSRNOT00000142098.1">
    <property type="protein sequence ID" value="ENSRNOP00000112279.1"/>
    <property type="gene ID" value="ENSRNOG00000076160.1"/>
</dbReference>
<organism evidence="8 9">
    <name type="scientific">Rattus norvegicus</name>
    <name type="common">Rat</name>
    <dbReference type="NCBI Taxonomy" id="10116"/>
    <lineage>
        <taxon>Eukaryota</taxon>
        <taxon>Metazoa</taxon>
        <taxon>Chordata</taxon>
        <taxon>Craniata</taxon>
        <taxon>Vertebrata</taxon>
        <taxon>Euteleostomi</taxon>
        <taxon>Mammalia</taxon>
        <taxon>Eutheria</taxon>
        <taxon>Euarchontoglires</taxon>
        <taxon>Glires</taxon>
        <taxon>Rodentia</taxon>
        <taxon>Myomorpha</taxon>
        <taxon>Muroidea</taxon>
        <taxon>Muridae</taxon>
        <taxon>Murinae</taxon>
        <taxon>Rattus</taxon>
    </lineage>
</organism>
<evidence type="ECO:0000256" key="2">
    <source>
        <dbReference type="ARBA" id="ARBA00022695"/>
    </source>
</evidence>
<dbReference type="Proteomes" id="UP000002494">
    <property type="component" value="Chromosome 14"/>
</dbReference>
<dbReference type="PANTHER" id="PTHR41694">
    <property type="entry name" value="ENDOGENOUS RETROVIRUS GROUP K MEMBER POL PROTEIN"/>
    <property type="match status" value="1"/>
</dbReference>
<evidence type="ECO:0000313" key="8">
    <source>
        <dbReference type="Ensembl" id="ENSRNOP00000112279.1"/>
    </source>
</evidence>
<keyword evidence="2" id="KW-0548">Nucleotidyltransferase</keyword>
<dbReference type="Gene3D" id="2.30.30.850">
    <property type="match status" value="1"/>
</dbReference>
<accession>A0ABK0LMQ7</accession>
<evidence type="ECO:0000256" key="4">
    <source>
        <dbReference type="ARBA" id="ARBA00022759"/>
    </source>
</evidence>
<dbReference type="Pfam" id="PF18697">
    <property type="entry name" value="MLVIN_C"/>
    <property type="match status" value="1"/>
</dbReference>